<reference evidence="2" key="1">
    <citation type="journal article" date="2013" name="Genome Announc.">
        <title>Draft Genome Sequence of the Dimorphic Prosthecate Bacterium Brevundimonas abyssalis TAR-001T.</title>
        <authorList>
            <person name="Tsubouchi T."/>
            <person name="Nishi S."/>
            <person name="Usui K."/>
            <person name="Shimane Y."/>
            <person name="Takaki Y."/>
            <person name="Maruyama T."/>
            <person name="Hatada Y."/>
        </authorList>
    </citation>
    <scope>NUCLEOTIDE SEQUENCE [LARGE SCALE GENOMIC DNA]</scope>
    <source>
        <strain evidence="2">TAR-001</strain>
    </source>
</reference>
<evidence type="ECO:0000313" key="2">
    <source>
        <dbReference type="Proteomes" id="UP000016569"/>
    </source>
</evidence>
<accession>A0A8E0KJW8</accession>
<proteinExistence type="predicted"/>
<dbReference type="RefSeq" id="WP_021695908.1">
    <property type="nucleotide sequence ID" value="NZ_BATC01000001.1"/>
</dbReference>
<dbReference type="Proteomes" id="UP000016569">
    <property type="component" value="Unassembled WGS sequence"/>
</dbReference>
<gene>
    <name evidence="1" type="ORF">MBEBAB_0062</name>
</gene>
<name>A0A8E0KJW8_9CAUL</name>
<organism evidence="1 2">
    <name type="scientific">Brevundimonas abyssalis TAR-001</name>
    <dbReference type="NCBI Taxonomy" id="1391729"/>
    <lineage>
        <taxon>Bacteria</taxon>
        <taxon>Pseudomonadati</taxon>
        <taxon>Pseudomonadota</taxon>
        <taxon>Alphaproteobacteria</taxon>
        <taxon>Caulobacterales</taxon>
        <taxon>Caulobacteraceae</taxon>
        <taxon>Brevundimonas</taxon>
    </lineage>
</organism>
<evidence type="ECO:0000313" key="1">
    <source>
        <dbReference type="EMBL" id="GAD57812.1"/>
    </source>
</evidence>
<sequence length="87" mass="9578">MRAAYDKLLEDVCVRLGFCGSVVDGQSLHVDQFLPESGVLTNDEFADALFKAEGWDPDGSEARTFRPSVREAFVRHMGASEVDAGQR</sequence>
<dbReference type="AlphaFoldDB" id="A0A8E0KJW8"/>
<keyword evidence="2" id="KW-1185">Reference proteome</keyword>
<comment type="caution">
    <text evidence="1">The sequence shown here is derived from an EMBL/GenBank/DDBJ whole genome shotgun (WGS) entry which is preliminary data.</text>
</comment>
<dbReference type="EMBL" id="BATC01000001">
    <property type="protein sequence ID" value="GAD57812.1"/>
    <property type="molecule type" value="Genomic_DNA"/>
</dbReference>
<protein>
    <submittedName>
        <fullName evidence="1">Uncharacterized protein</fullName>
    </submittedName>
</protein>